<dbReference type="GO" id="GO:0045892">
    <property type="term" value="P:negative regulation of DNA-templated transcription"/>
    <property type="evidence" value="ECO:0007669"/>
    <property type="project" value="TreeGrafter"/>
</dbReference>
<evidence type="ECO:0000256" key="12">
    <source>
        <dbReference type="SAM" id="MobiDB-lite"/>
    </source>
</evidence>
<reference evidence="14 15" key="1">
    <citation type="submission" date="2019-01" db="EMBL/GenBank/DDBJ databases">
        <title>A draft genome assembly of the solar-powered sea slug Elysia chlorotica.</title>
        <authorList>
            <person name="Cai H."/>
            <person name="Li Q."/>
            <person name="Fang X."/>
            <person name="Li J."/>
            <person name="Curtis N.E."/>
            <person name="Altenburger A."/>
            <person name="Shibata T."/>
            <person name="Feng M."/>
            <person name="Maeda T."/>
            <person name="Schwartz J.A."/>
            <person name="Shigenobu S."/>
            <person name="Lundholm N."/>
            <person name="Nishiyama T."/>
            <person name="Yang H."/>
            <person name="Hasebe M."/>
            <person name="Li S."/>
            <person name="Pierce S.K."/>
            <person name="Wang J."/>
        </authorList>
    </citation>
    <scope>NUCLEOTIDE SEQUENCE [LARGE SCALE GENOMIC DNA]</scope>
    <source>
        <strain evidence="14">EC2010</strain>
        <tissue evidence="14">Whole organism of an adult</tissue>
    </source>
</reference>
<keyword evidence="15" id="KW-1185">Reference proteome</keyword>
<evidence type="ECO:0000256" key="2">
    <source>
        <dbReference type="ARBA" id="ARBA00004496"/>
    </source>
</evidence>
<dbReference type="Gene3D" id="1.10.30.10">
    <property type="entry name" value="High mobility group box domain"/>
    <property type="match status" value="1"/>
</dbReference>
<dbReference type="InterPro" id="IPR024970">
    <property type="entry name" value="Maelstrom"/>
</dbReference>
<dbReference type="PANTHER" id="PTHR21358:SF4">
    <property type="entry name" value="PROTEIN MAELSTROM HOMOLOG"/>
    <property type="match status" value="1"/>
</dbReference>
<dbReference type="OrthoDB" id="24555at2759"/>
<feature type="region of interest" description="Disordered" evidence="12">
    <location>
        <begin position="59"/>
        <end position="79"/>
    </location>
</feature>
<proteinExistence type="inferred from homology"/>
<evidence type="ECO:0000256" key="1">
    <source>
        <dbReference type="ARBA" id="ARBA00004123"/>
    </source>
</evidence>
<evidence type="ECO:0000256" key="8">
    <source>
        <dbReference type="ARBA" id="ARBA00023158"/>
    </source>
</evidence>
<feature type="domain" description="HMG box" evidence="13">
    <location>
        <begin position="3"/>
        <end position="72"/>
    </location>
</feature>
<organism evidence="14 15">
    <name type="scientific">Elysia chlorotica</name>
    <name type="common">Eastern emerald elysia</name>
    <name type="synonym">Sea slug</name>
    <dbReference type="NCBI Taxonomy" id="188477"/>
    <lineage>
        <taxon>Eukaryota</taxon>
        <taxon>Metazoa</taxon>
        <taxon>Spiralia</taxon>
        <taxon>Lophotrochozoa</taxon>
        <taxon>Mollusca</taxon>
        <taxon>Gastropoda</taxon>
        <taxon>Heterobranchia</taxon>
        <taxon>Euthyneura</taxon>
        <taxon>Panpulmonata</taxon>
        <taxon>Sacoglossa</taxon>
        <taxon>Placobranchoidea</taxon>
        <taxon>Plakobranchidae</taxon>
        <taxon>Elysia</taxon>
    </lineage>
</organism>
<dbReference type="Proteomes" id="UP000271974">
    <property type="component" value="Unassembled WGS sequence"/>
</dbReference>
<dbReference type="GO" id="GO:0007283">
    <property type="term" value="P:spermatogenesis"/>
    <property type="evidence" value="ECO:0007669"/>
    <property type="project" value="TreeGrafter"/>
</dbReference>
<dbReference type="AlphaFoldDB" id="A0A3S1HQ32"/>
<evidence type="ECO:0000256" key="3">
    <source>
        <dbReference type="ARBA" id="ARBA00007057"/>
    </source>
</evidence>
<evidence type="ECO:0000256" key="11">
    <source>
        <dbReference type="PROSITE-ProRule" id="PRU00267"/>
    </source>
</evidence>
<comment type="subcellular location">
    <subcellularLocation>
        <location evidence="2">Cytoplasm</location>
    </subcellularLocation>
    <subcellularLocation>
        <location evidence="1">Nucleus</location>
    </subcellularLocation>
</comment>
<comment type="caution">
    <text evidence="14">The sequence shown here is derived from an EMBL/GenBank/DDBJ whole genome shotgun (WGS) entry which is preliminary data.</text>
</comment>
<dbReference type="EMBL" id="RQTK01000225">
    <property type="protein sequence ID" value="RUS83926.1"/>
    <property type="molecule type" value="Genomic_DNA"/>
</dbReference>
<protein>
    <recommendedName>
        <fullName evidence="13">HMG box domain-containing protein</fullName>
    </recommendedName>
</protein>
<dbReference type="Pfam" id="PF09011">
    <property type="entry name" value="HMG_box_2"/>
    <property type="match status" value="1"/>
</dbReference>
<dbReference type="SUPFAM" id="SSF47095">
    <property type="entry name" value="HMG-box"/>
    <property type="match status" value="1"/>
</dbReference>
<accession>A0A3S1HQ32</accession>
<dbReference type="CDD" id="cd21992">
    <property type="entry name" value="HMG-box_MAEL"/>
    <property type="match status" value="1"/>
</dbReference>
<evidence type="ECO:0000313" key="14">
    <source>
        <dbReference type="EMBL" id="RUS83926.1"/>
    </source>
</evidence>
<keyword evidence="6" id="KW-0221">Differentiation</keyword>
<dbReference type="InterPro" id="IPR009071">
    <property type="entry name" value="HMG_box_dom"/>
</dbReference>
<dbReference type="GO" id="GO:0034587">
    <property type="term" value="P:piRNA processing"/>
    <property type="evidence" value="ECO:0007669"/>
    <property type="project" value="TreeGrafter"/>
</dbReference>
<evidence type="ECO:0000256" key="6">
    <source>
        <dbReference type="ARBA" id="ARBA00022782"/>
    </source>
</evidence>
<name>A0A3S1HQ32_ELYCH</name>
<keyword evidence="5" id="KW-0963">Cytoplasm</keyword>
<feature type="region of interest" description="Disordered" evidence="12">
    <location>
        <begin position="487"/>
        <end position="510"/>
    </location>
</feature>
<dbReference type="GO" id="GO:0005634">
    <property type="term" value="C:nucleus"/>
    <property type="evidence" value="ECO:0007669"/>
    <property type="project" value="UniProtKB-SubCell"/>
</dbReference>
<dbReference type="GO" id="GO:0007140">
    <property type="term" value="P:male meiotic nuclear division"/>
    <property type="evidence" value="ECO:0007669"/>
    <property type="project" value="TreeGrafter"/>
</dbReference>
<keyword evidence="9 11" id="KW-0539">Nucleus</keyword>
<evidence type="ECO:0000259" key="13">
    <source>
        <dbReference type="PROSITE" id="PS50118"/>
    </source>
</evidence>
<evidence type="ECO:0000256" key="9">
    <source>
        <dbReference type="ARBA" id="ARBA00023242"/>
    </source>
</evidence>
<gene>
    <name evidence="14" type="ORF">EGW08_008340</name>
</gene>
<keyword evidence="7 11" id="KW-0238">DNA-binding</keyword>
<dbReference type="Pfam" id="PF13017">
    <property type="entry name" value="Maelstrom"/>
    <property type="match status" value="1"/>
</dbReference>
<dbReference type="GO" id="GO:0030154">
    <property type="term" value="P:cell differentiation"/>
    <property type="evidence" value="ECO:0007669"/>
    <property type="project" value="UniProtKB-KW"/>
</dbReference>
<dbReference type="GO" id="GO:0060964">
    <property type="term" value="P:regulation of miRNA-mediated gene silencing"/>
    <property type="evidence" value="ECO:0007669"/>
    <property type="project" value="InterPro"/>
</dbReference>
<dbReference type="GO" id="GO:0043565">
    <property type="term" value="F:sequence-specific DNA binding"/>
    <property type="evidence" value="ECO:0007669"/>
    <property type="project" value="TreeGrafter"/>
</dbReference>
<dbReference type="PANTHER" id="PTHR21358">
    <property type="entry name" value="PROTEIN MAELSTROM HOMOLOG"/>
    <property type="match status" value="1"/>
</dbReference>
<feature type="DNA-binding region" description="HMG box" evidence="11">
    <location>
        <begin position="3"/>
        <end position="72"/>
    </location>
</feature>
<evidence type="ECO:0000256" key="4">
    <source>
        <dbReference type="ARBA" id="ARBA00022473"/>
    </source>
</evidence>
<keyword evidence="4" id="KW-0217">Developmental protein</keyword>
<evidence type="ECO:0000313" key="15">
    <source>
        <dbReference type="Proteomes" id="UP000271974"/>
    </source>
</evidence>
<sequence>MPNKNTPNAFYMFMLDEQKKIKAQTKRAPTMHELPAMCRDTWKNLSAAEKAYYDNLAKQEKARQRGGSDKDKYRKDNQRQIIAYRRDPVAEKEKRRRHETDMMQKSWTDKDLLGIVFHVIDFQVMYDERHEDHHLPLELGMTAFTLRDGLRKSLHFFINPGEVPQGNKHLAFKHSENTHKIPMDFEQGDKNIRNIWRKINDFVKGDGPEDDEIPPLYCLSDNTEVVEGCLDFLYMSADVDEPNLLHKVYCMEDLVTSLIMKSGTTDKRPVLSQVNDALRQNIWDFTSSIRCAYHDEIDCSYCSMSIVKRHSFAVFDMLTGVLGFALTANHVPEQTEQQFQVLAPEAFGRAFHRGNRRKDFGRPPSLAGGDWKDPQDEEDDDLSAPQRYRPRQERQEYSAVPAAVGRFEINLSDEDDDDGDEESVAYGEVKDEELKSTHAEYHLKELRKPKTLSMLQFASGEGPPVLARLGRGAPLYMAVAAQSNQPGAFASRPAVPPPPGFGMTRPVSLS</sequence>
<evidence type="ECO:0000256" key="10">
    <source>
        <dbReference type="ARBA" id="ARBA00023254"/>
    </source>
</evidence>
<keyword evidence="8" id="KW-0943">RNA-mediated gene silencing</keyword>
<keyword evidence="10" id="KW-0469">Meiosis</keyword>
<dbReference type="SMART" id="SM00398">
    <property type="entry name" value="HMG"/>
    <property type="match status" value="1"/>
</dbReference>
<evidence type="ECO:0000256" key="5">
    <source>
        <dbReference type="ARBA" id="ARBA00022490"/>
    </source>
</evidence>
<dbReference type="InterPro" id="IPR039259">
    <property type="entry name" value="Protein_maelstrom"/>
</dbReference>
<dbReference type="PROSITE" id="PS50118">
    <property type="entry name" value="HMG_BOX_2"/>
    <property type="match status" value="1"/>
</dbReference>
<evidence type="ECO:0000256" key="7">
    <source>
        <dbReference type="ARBA" id="ARBA00023125"/>
    </source>
</evidence>
<dbReference type="InterPro" id="IPR036910">
    <property type="entry name" value="HMG_box_dom_sf"/>
</dbReference>
<comment type="similarity">
    <text evidence="3">Belongs to the maelstrom family.</text>
</comment>
<dbReference type="GO" id="GO:0043186">
    <property type="term" value="C:P granule"/>
    <property type="evidence" value="ECO:0007669"/>
    <property type="project" value="TreeGrafter"/>
</dbReference>
<feature type="region of interest" description="Disordered" evidence="12">
    <location>
        <begin position="353"/>
        <end position="399"/>
    </location>
</feature>